<reference evidence="2" key="1">
    <citation type="submission" date="2014-11" db="EMBL/GenBank/DDBJ databases">
        <authorList>
            <person name="Amaro Gonzalez C."/>
        </authorList>
    </citation>
    <scope>NUCLEOTIDE SEQUENCE</scope>
</reference>
<evidence type="ECO:0000313" key="2">
    <source>
        <dbReference type="EMBL" id="JAH95090.1"/>
    </source>
</evidence>
<evidence type="ECO:0000256" key="1">
    <source>
        <dbReference type="SAM" id="MobiDB-lite"/>
    </source>
</evidence>
<proteinExistence type="predicted"/>
<dbReference type="AlphaFoldDB" id="A0A0E9WZN2"/>
<name>A0A0E9WZN2_ANGAN</name>
<organism evidence="2">
    <name type="scientific">Anguilla anguilla</name>
    <name type="common">European freshwater eel</name>
    <name type="synonym">Muraena anguilla</name>
    <dbReference type="NCBI Taxonomy" id="7936"/>
    <lineage>
        <taxon>Eukaryota</taxon>
        <taxon>Metazoa</taxon>
        <taxon>Chordata</taxon>
        <taxon>Craniata</taxon>
        <taxon>Vertebrata</taxon>
        <taxon>Euteleostomi</taxon>
        <taxon>Actinopterygii</taxon>
        <taxon>Neopterygii</taxon>
        <taxon>Teleostei</taxon>
        <taxon>Anguilliformes</taxon>
        <taxon>Anguillidae</taxon>
        <taxon>Anguilla</taxon>
    </lineage>
</organism>
<feature type="region of interest" description="Disordered" evidence="1">
    <location>
        <begin position="1"/>
        <end position="26"/>
    </location>
</feature>
<accession>A0A0E9WZN2</accession>
<dbReference type="EMBL" id="GBXM01013487">
    <property type="protein sequence ID" value="JAH95090.1"/>
    <property type="molecule type" value="Transcribed_RNA"/>
</dbReference>
<sequence>MTRYSKDLLTPTQIKSGSRAVETPRSTRAQTTVHCMFYQGTVQSLHCP</sequence>
<protein>
    <submittedName>
        <fullName evidence="2">Uncharacterized protein</fullName>
    </submittedName>
</protein>
<reference evidence="2" key="2">
    <citation type="journal article" date="2015" name="Fish Shellfish Immunol.">
        <title>Early steps in the European eel (Anguilla anguilla)-Vibrio vulnificus interaction in the gills: Role of the RtxA13 toxin.</title>
        <authorList>
            <person name="Callol A."/>
            <person name="Pajuelo D."/>
            <person name="Ebbesson L."/>
            <person name="Teles M."/>
            <person name="MacKenzie S."/>
            <person name="Amaro C."/>
        </authorList>
    </citation>
    <scope>NUCLEOTIDE SEQUENCE</scope>
</reference>